<dbReference type="EMBL" id="AXCZ01000035">
    <property type="protein sequence ID" value="KGM13567.1"/>
    <property type="molecule type" value="Genomic_DNA"/>
</dbReference>
<evidence type="ECO:0000313" key="3">
    <source>
        <dbReference type="EMBL" id="KGM13567.1"/>
    </source>
</evidence>
<gene>
    <name evidence="3" type="ORF">N869_12995</name>
</gene>
<name>A0A0A0C0S0_9CELL</name>
<dbReference type="InterPro" id="IPR005543">
    <property type="entry name" value="PASTA_dom"/>
</dbReference>
<accession>A0A0A0C0S0</accession>
<dbReference type="SMART" id="SM00740">
    <property type="entry name" value="PASTA"/>
    <property type="match status" value="1"/>
</dbReference>
<dbReference type="PROSITE" id="PS51178">
    <property type="entry name" value="PASTA"/>
    <property type="match status" value="1"/>
</dbReference>
<dbReference type="Gene3D" id="3.30.10.20">
    <property type="match status" value="1"/>
</dbReference>
<keyword evidence="1" id="KW-0732">Signal</keyword>
<organism evidence="3 4">
    <name type="scientific">Cellulomonas bogoriensis 69B4 = DSM 16987</name>
    <dbReference type="NCBI Taxonomy" id="1386082"/>
    <lineage>
        <taxon>Bacteria</taxon>
        <taxon>Bacillati</taxon>
        <taxon>Actinomycetota</taxon>
        <taxon>Actinomycetes</taxon>
        <taxon>Micrococcales</taxon>
        <taxon>Cellulomonadaceae</taxon>
        <taxon>Cellulomonas</taxon>
    </lineage>
</organism>
<protein>
    <recommendedName>
        <fullName evidence="2">PASTA domain-containing protein</fullName>
    </recommendedName>
</protein>
<dbReference type="Pfam" id="PF03793">
    <property type="entry name" value="PASTA"/>
    <property type="match status" value="1"/>
</dbReference>
<proteinExistence type="predicted"/>
<dbReference type="Proteomes" id="UP000054314">
    <property type="component" value="Unassembled WGS sequence"/>
</dbReference>
<feature type="domain" description="PASTA" evidence="2">
    <location>
        <begin position="30"/>
        <end position="97"/>
    </location>
</feature>
<evidence type="ECO:0000313" key="4">
    <source>
        <dbReference type="Proteomes" id="UP000054314"/>
    </source>
</evidence>
<keyword evidence="4" id="KW-1185">Reference proteome</keyword>
<dbReference type="PROSITE" id="PS51257">
    <property type="entry name" value="PROKAR_LIPOPROTEIN"/>
    <property type="match status" value="1"/>
</dbReference>
<evidence type="ECO:0000256" key="1">
    <source>
        <dbReference type="SAM" id="SignalP"/>
    </source>
</evidence>
<feature type="signal peptide" evidence="1">
    <location>
        <begin position="1"/>
        <end position="27"/>
    </location>
</feature>
<dbReference type="AlphaFoldDB" id="A0A0A0C0S0"/>
<comment type="caution">
    <text evidence="3">The sequence shown here is derived from an EMBL/GenBank/DDBJ whole genome shotgun (WGS) entry which is preliminary data.</text>
</comment>
<reference evidence="3 4" key="1">
    <citation type="submission" date="2013-08" db="EMBL/GenBank/DDBJ databases">
        <title>Genome sequencing of Cellulomonas bogoriensis 69B4.</title>
        <authorList>
            <person name="Chen F."/>
            <person name="Li Y."/>
            <person name="Wang G."/>
        </authorList>
    </citation>
    <scope>NUCLEOTIDE SEQUENCE [LARGE SCALE GENOMIC DNA]</scope>
    <source>
        <strain evidence="3 4">69B4</strain>
    </source>
</reference>
<feature type="chain" id="PRO_5039690792" description="PASTA domain-containing protein" evidence="1">
    <location>
        <begin position="28"/>
        <end position="190"/>
    </location>
</feature>
<evidence type="ECO:0000259" key="2">
    <source>
        <dbReference type="PROSITE" id="PS51178"/>
    </source>
</evidence>
<sequence>MSARRSTAPAPRAVLGAVFASTVLTLAACGPAEVALPDVSGEPVTEALATLEEAGFEVDLRGLEADDDNVEAWTVRSQTPASGQVTRGETITIRVRSILNAARDACDAGEVADGGRTLVLDMHGEQLFSGDLEYADVRCVLDELDVPQAVLTKMGATRSLDGRQEDDWNGINASWSYHPRTGLDVVLELD</sequence>
<dbReference type="CDD" id="cd06577">
    <property type="entry name" value="PASTA_pknB"/>
    <property type="match status" value="1"/>
</dbReference>